<evidence type="ECO:0000313" key="4">
    <source>
        <dbReference type="Proteomes" id="UP000594342"/>
    </source>
</evidence>
<feature type="transmembrane region" description="Helical" evidence="1">
    <location>
        <begin position="20"/>
        <end position="37"/>
    </location>
</feature>
<gene>
    <name evidence="3" type="ORF">YASMINEVIRUS_1410</name>
</gene>
<evidence type="ECO:0000259" key="2">
    <source>
        <dbReference type="Pfam" id="PF07691"/>
    </source>
</evidence>
<comment type="caution">
    <text evidence="3">The sequence shown here is derived from an EMBL/GenBank/DDBJ whole genome shotgun (WGS) entry which is preliminary data.</text>
</comment>
<dbReference type="EMBL" id="UPSH01000001">
    <property type="protein sequence ID" value="VBB18878.1"/>
    <property type="molecule type" value="Genomic_DNA"/>
</dbReference>
<keyword evidence="1" id="KW-0472">Membrane</keyword>
<keyword evidence="1" id="KW-1133">Transmembrane helix</keyword>
<proteinExistence type="predicted"/>
<feature type="non-terminal residue" evidence="3">
    <location>
        <position position="1"/>
    </location>
</feature>
<organism evidence="3 4">
    <name type="scientific">Yasminevirus sp. GU-2018</name>
    <dbReference type="NCBI Taxonomy" id="2420051"/>
    <lineage>
        <taxon>Viruses</taxon>
        <taxon>Varidnaviria</taxon>
        <taxon>Bamfordvirae</taxon>
        <taxon>Nucleocytoviricota</taxon>
        <taxon>Megaviricetes</taxon>
        <taxon>Imitervirales</taxon>
        <taxon>Mimiviridae</taxon>
        <taxon>Klosneuvirinae</taxon>
        <taxon>Yasminevirus</taxon>
        <taxon>Yasminevirus saudimassiliense</taxon>
    </lineage>
</organism>
<evidence type="ECO:0000256" key="1">
    <source>
        <dbReference type="SAM" id="Phobius"/>
    </source>
</evidence>
<dbReference type="InterPro" id="IPR011658">
    <property type="entry name" value="PA14_dom"/>
</dbReference>
<keyword evidence="4" id="KW-1185">Reference proteome</keyword>
<evidence type="ECO:0000313" key="3">
    <source>
        <dbReference type="EMBL" id="VBB18878.1"/>
    </source>
</evidence>
<accession>A0A5K0UA37</accession>
<sequence>VTKSRFNLGISYKKMSLDNYDLLLIVAIILLTTLLIFTEPLSSQNKVDPYINTSINASDNTKVGVLPNLLNTSSSNIRVSDFNNAGGTDGPVSKIDVNRGDTTNFSARMDRVESDTILNYPADPMSKMDVRDYPTSDPLPVRSVRSQNYPTKYRSGLPMFDRSYERPLQVVHQFDDKVIKRLQAVEKENGELKKDVSFLNNIVSKMYKTDGFGDYVVHGWFVQFHNVMSEGPDGVVLSEIIRKVHGVPKICFRARDGLPFLGTPEKPMLFPKADRIGFKATTILKIPKTGYYDFKVLSDDGVRVYYQKVAFDTILNEKNVRSVWNLAIDSWIEQAETWLYSKKDYFNENDLVMIRMDYYELDGFASACIRMRYHSIPDDKTNPEGREFDIPYKNTYCSLLWNEVPLLGYP</sequence>
<feature type="domain" description="PA14" evidence="2">
    <location>
        <begin position="267"/>
        <end position="311"/>
    </location>
</feature>
<dbReference type="Pfam" id="PF07691">
    <property type="entry name" value="PA14"/>
    <property type="match status" value="1"/>
</dbReference>
<protein>
    <recommendedName>
        <fullName evidence="2">PA14 domain-containing protein</fullName>
    </recommendedName>
</protein>
<dbReference type="Proteomes" id="UP000594342">
    <property type="component" value="Unassembled WGS sequence"/>
</dbReference>
<keyword evidence="1" id="KW-0812">Transmembrane</keyword>
<name>A0A5K0UA37_9VIRU</name>
<reference evidence="3 4" key="1">
    <citation type="submission" date="2018-10" db="EMBL/GenBank/DDBJ databases">
        <authorList>
            <consortium name="IHU Genomes"/>
        </authorList>
    </citation>
    <scope>NUCLEOTIDE SEQUENCE [LARGE SCALE GENOMIC DNA]</scope>
    <source>
        <strain evidence="3 4">A1</strain>
    </source>
</reference>